<feature type="chain" id="PRO_5045220727" evidence="1">
    <location>
        <begin position="20"/>
        <end position="341"/>
    </location>
</feature>
<keyword evidence="3" id="KW-1185">Reference proteome</keyword>
<keyword evidence="1" id="KW-0732">Signal</keyword>
<feature type="signal peptide" evidence="1">
    <location>
        <begin position="1"/>
        <end position="19"/>
    </location>
</feature>
<dbReference type="InterPro" id="IPR029058">
    <property type="entry name" value="AB_hydrolase_fold"/>
</dbReference>
<accession>A0ABW0NIJ9</accession>
<name>A0ABW0NIJ9_9BURK</name>
<evidence type="ECO:0000256" key="1">
    <source>
        <dbReference type="SAM" id="SignalP"/>
    </source>
</evidence>
<dbReference type="RefSeq" id="WP_376851029.1">
    <property type="nucleotide sequence ID" value="NZ_JBHSMF010000009.1"/>
</dbReference>
<protein>
    <submittedName>
        <fullName evidence="2">Alpha/beta hydrolase family protein</fullName>
    </submittedName>
</protein>
<dbReference type="GO" id="GO:0016787">
    <property type="term" value="F:hydrolase activity"/>
    <property type="evidence" value="ECO:0007669"/>
    <property type="project" value="UniProtKB-KW"/>
</dbReference>
<sequence>MKRYLLTCLLALGAAWAQAGVGLTTLPGQQGDGPVTVFYPTAAADQPLQRGAFALQVAVDAAPLPGNGHLVVMSHGSGGAPWVHSDLARKLVEAGFTVAFPEHLGDNYKGMGDAGPVSWRRRPLEVSRAIDSVAQDRRFAAHLALDKVGMYGMSAGGHTALSMAGGRWSPSLMRQHCEQHLEEDFSSCVGLATQLRGNFLDDLRKAVAIRVIRYRLVDSNWYSHTDNRVAAVVAEVPYAVDFDLQSLAHPRVPLGIVRAGQDRWLVPRFHADAVLQACKTCVLVADLPTAGHGSLLSPRPPLQDLGRIAADLLSDPPGFDRAQVPVAQARIVSFFQQKLLP</sequence>
<evidence type="ECO:0000313" key="2">
    <source>
        <dbReference type="EMBL" id="MFC5498953.1"/>
    </source>
</evidence>
<dbReference type="PIRSF" id="PIRSF031982">
    <property type="entry name" value="UCP031982_abhydr"/>
    <property type="match status" value="1"/>
</dbReference>
<evidence type="ECO:0000313" key="3">
    <source>
        <dbReference type="Proteomes" id="UP001596037"/>
    </source>
</evidence>
<reference evidence="3" key="1">
    <citation type="journal article" date="2019" name="Int. J. Syst. Evol. Microbiol.">
        <title>The Global Catalogue of Microorganisms (GCM) 10K type strain sequencing project: providing services to taxonomists for standard genome sequencing and annotation.</title>
        <authorList>
            <consortium name="The Broad Institute Genomics Platform"/>
            <consortium name="The Broad Institute Genome Sequencing Center for Infectious Disease"/>
            <person name="Wu L."/>
            <person name="Ma J."/>
        </authorList>
    </citation>
    <scope>NUCLEOTIDE SEQUENCE [LARGE SCALE GENOMIC DNA]</scope>
    <source>
        <strain evidence="3">CCUG 57401</strain>
    </source>
</reference>
<organism evidence="2 3">
    <name type="scientific">Caenimonas terrae</name>
    <dbReference type="NCBI Taxonomy" id="696074"/>
    <lineage>
        <taxon>Bacteria</taxon>
        <taxon>Pseudomonadati</taxon>
        <taxon>Pseudomonadota</taxon>
        <taxon>Betaproteobacteria</taxon>
        <taxon>Burkholderiales</taxon>
        <taxon>Comamonadaceae</taxon>
        <taxon>Caenimonas</taxon>
    </lineage>
</organism>
<comment type="caution">
    <text evidence="2">The sequence shown here is derived from an EMBL/GenBank/DDBJ whole genome shotgun (WGS) entry which is preliminary data.</text>
</comment>
<keyword evidence="2" id="KW-0378">Hydrolase</keyword>
<dbReference type="InterPro" id="IPR016986">
    <property type="entry name" value="UCP031982_abhydr"/>
</dbReference>
<dbReference type="Proteomes" id="UP001596037">
    <property type="component" value="Unassembled WGS sequence"/>
</dbReference>
<dbReference type="EMBL" id="JBHSMF010000009">
    <property type="protein sequence ID" value="MFC5498953.1"/>
    <property type="molecule type" value="Genomic_DNA"/>
</dbReference>
<dbReference type="SUPFAM" id="SSF53474">
    <property type="entry name" value="alpha/beta-Hydrolases"/>
    <property type="match status" value="1"/>
</dbReference>
<dbReference type="Gene3D" id="3.40.50.1820">
    <property type="entry name" value="alpha/beta hydrolase"/>
    <property type="match status" value="1"/>
</dbReference>
<gene>
    <name evidence="2" type="ORF">ACFPOE_15500</name>
</gene>
<proteinExistence type="predicted"/>